<feature type="transmembrane region" description="Helical" evidence="1">
    <location>
        <begin position="39"/>
        <end position="63"/>
    </location>
</feature>
<reference evidence="2 3" key="1">
    <citation type="submission" date="2018-03" db="EMBL/GenBank/DDBJ databases">
        <title>Genomic Encyclopedia of Archaeal and Bacterial Type Strains, Phase II (KMG-II): from individual species to whole genera.</title>
        <authorList>
            <person name="Goeker M."/>
        </authorList>
    </citation>
    <scope>NUCLEOTIDE SEQUENCE [LARGE SCALE GENOMIC DNA]</scope>
    <source>
        <strain evidence="2 3">DSM 25027</strain>
    </source>
</reference>
<keyword evidence="1" id="KW-0472">Membrane</keyword>
<organism evidence="2 3">
    <name type="scientific">Flagellimonas meridianipacifica</name>
    <dbReference type="NCBI Taxonomy" id="1080225"/>
    <lineage>
        <taxon>Bacteria</taxon>
        <taxon>Pseudomonadati</taxon>
        <taxon>Bacteroidota</taxon>
        <taxon>Flavobacteriia</taxon>
        <taxon>Flavobacteriales</taxon>
        <taxon>Flavobacteriaceae</taxon>
        <taxon>Flagellimonas</taxon>
    </lineage>
</organism>
<feature type="transmembrane region" description="Helical" evidence="1">
    <location>
        <begin position="75"/>
        <end position="96"/>
    </location>
</feature>
<dbReference type="AlphaFoldDB" id="A0A2T0M8N1"/>
<protein>
    <submittedName>
        <fullName evidence="2">Uncharacterized protein</fullName>
    </submittedName>
</protein>
<gene>
    <name evidence="2" type="ORF">CLV81_2251</name>
</gene>
<comment type="caution">
    <text evidence="2">The sequence shown here is derived from an EMBL/GenBank/DDBJ whole genome shotgun (WGS) entry which is preliminary data.</text>
</comment>
<sequence length="97" mass="11205">MMAYFTYKMNRVVVYCNLIYFAIGTLLFLLLLIKQSDFLIGLSMVFFVLASIVNALMLLLVFANTLLNPKDIEQHFLAFVIALFNYPIAILFIHFLT</sequence>
<keyword evidence="1" id="KW-1133">Transmembrane helix</keyword>
<keyword evidence="1" id="KW-0812">Transmembrane</keyword>
<evidence type="ECO:0000313" key="3">
    <source>
        <dbReference type="Proteomes" id="UP000237640"/>
    </source>
</evidence>
<evidence type="ECO:0000313" key="2">
    <source>
        <dbReference type="EMBL" id="PRX53861.1"/>
    </source>
</evidence>
<accession>A0A2T0M8N1</accession>
<keyword evidence="3" id="KW-1185">Reference proteome</keyword>
<proteinExistence type="predicted"/>
<evidence type="ECO:0000256" key="1">
    <source>
        <dbReference type="SAM" id="Phobius"/>
    </source>
</evidence>
<dbReference type="EMBL" id="PVYX01000002">
    <property type="protein sequence ID" value="PRX53861.1"/>
    <property type="molecule type" value="Genomic_DNA"/>
</dbReference>
<dbReference type="Proteomes" id="UP000237640">
    <property type="component" value="Unassembled WGS sequence"/>
</dbReference>
<feature type="transmembrane region" description="Helical" evidence="1">
    <location>
        <begin position="12"/>
        <end position="33"/>
    </location>
</feature>
<name>A0A2T0M8N1_9FLAO</name>